<organism evidence="5">
    <name type="scientific">Bifidobacterium aquikefiricola</name>
    <dbReference type="NCBI Taxonomy" id="3059038"/>
    <lineage>
        <taxon>Bacteria</taxon>
        <taxon>Bacillati</taxon>
        <taxon>Actinomycetota</taxon>
        <taxon>Actinomycetes</taxon>
        <taxon>Bifidobacteriales</taxon>
        <taxon>Bifidobacteriaceae</taxon>
        <taxon>Bifidobacterium</taxon>
    </lineage>
</organism>
<gene>
    <name evidence="5" type="ORF">QN215_04910</name>
</gene>
<dbReference type="AlphaFoldDB" id="A0AB39U931"/>
<dbReference type="RefSeq" id="WP_369344976.1">
    <property type="nucleotide sequence ID" value="NZ_CP129674.1"/>
</dbReference>
<dbReference type="PROSITE" id="PS51459">
    <property type="entry name" value="FIDO"/>
    <property type="match status" value="1"/>
</dbReference>
<feature type="binding site" evidence="2">
    <location>
        <begin position="177"/>
        <end position="184"/>
    </location>
    <ligand>
        <name>ATP</name>
        <dbReference type="ChEBI" id="CHEBI:30616"/>
    </ligand>
</feature>
<reference evidence="5" key="1">
    <citation type="submission" date="2023-07" db="EMBL/GenBank/DDBJ databases">
        <title>Bifidobacterium aquikefiriaerophilum sp. nov. and Bifidobacterium eccum sp. nov., isolated from water kefir.</title>
        <authorList>
            <person name="Breselge S."/>
            <person name="Bellassi P."/>
            <person name="Barcenilla C."/>
            <person name="Alvarez-Ordonez A."/>
            <person name="Morelli L."/>
            <person name="Cotter P.D."/>
        </authorList>
    </citation>
    <scope>NUCLEOTIDE SEQUENCE</scope>
    <source>
        <strain evidence="5">WK041_4_12</strain>
    </source>
</reference>
<dbReference type="KEGG" id="baqk:QN215_04910"/>
<evidence type="ECO:0000313" key="5">
    <source>
        <dbReference type="EMBL" id="XDS45439.1"/>
    </source>
</evidence>
<proteinExistence type="predicted"/>
<feature type="domain" description="Fido" evidence="4">
    <location>
        <begin position="91"/>
        <end position="229"/>
    </location>
</feature>
<dbReference type="PANTHER" id="PTHR13504">
    <property type="entry name" value="FIDO DOMAIN-CONTAINING PROTEIN DDB_G0283145"/>
    <property type="match status" value="1"/>
</dbReference>
<dbReference type="PANTHER" id="PTHR13504:SF38">
    <property type="entry name" value="FIDO DOMAIN-CONTAINING PROTEIN"/>
    <property type="match status" value="1"/>
</dbReference>
<evidence type="ECO:0000256" key="1">
    <source>
        <dbReference type="PIRSR" id="PIRSR640198-1"/>
    </source>
</evidence>
<dbReference type="InterPro" id="IPR003812">
    <property type="entry name" value="Fido"/>
</dbReference>
<keyword evidence="2" id="KW-0547">Nucleotide-binding</keyword>
<dbReference type="InterPro" id="IPR036597">
    <property type="entry name" value="Fido-like_dom_sf"/>
</dbReference>
<keyword evidence="2" id="KW-0067">ATP-binding</keyword>
<dbReference type="Gene3D" id="1.10.3290.10">
    <property type="entry name" value="Fido-like domain"/>
    <property type="match status" value="1"/>
</dbReference>
<dbReference type="Pfam" id="PF02661">
    <property type="entry name" value="Fic"/>
    <property type="match status" value="1"/>
</dbReference>
<feature type="active site" evidence="1">
    <location>
        <position position="173"/>
    </location>
</feature>
<accession>A0AB39U931</accession>
<evidence type="ECO:0000256" key="3">
    <source>
        <dbReference type="SAM" id="MobiDB-lite"/>
    </source>
</evidence>
<protein>
    <submittedName>
        <fullName evidence="5">Fic family protein</fullName>
    </submittedName>
</protein>
<dbReference type="GO" id="GO:0005524">
    <property type="term" value="F:ATP binding"/>
    <property type="evidence" value="ECO:0007669"/>
    <property type="project" value="UniProtKB-KW"/>
</dbReference>
<name>A0AB39U931_9BIFI</name>
<dbReference type="InterPro" id="IPR040198">
    <property type="entry name" value="Fido_containing"/>
</dbReference>
<feature type="region of interest" description="Disordered" evidence="3">
    <location>
        <begin position="283"/>
        <end position="316"/>
    </location>
</feature>
<sequence>MDEVRLVDWLRAERDQRVDHGLYYNTQIMFAWNSNHMEGSTLSPEQTAQLFTTGAVLPSNVDDEIRADDVVETTNHFRVFDWLLDHVDDLVDDALLFSLHGLLKRGTSQERDPNRNVGGYKRLPNVISQLEGIHTVLPGDVPKAMNEVSTLYAQLRDDPFEIAKAHWMFETTHPFSDGNGRVGRLVMFKELLRLDSIPPLLQDKHRNLYTRGLHRFPEHPGFLIDLLLAERDAYQTLVEDLAPGKIRYSYVDHWDADSVAKRIAVRPIVNAHLKRFWDDQDIDSSPDRSADSAPLFEAGQNDDHVPRDIASDSGISPRHVSWDVHLNGSETSLDSGPTMGK</sequence>
<evidence type="ECO:0000256" key="2">
    <source>
        <dbReference type="PIRSR" id="PIRSR640198-2"/>
    </source>
</evidence>
<evidence type="ECO:0000259" key="4">
    <source>
        <dbReference type="PROSITE" id="PS51459"/>
    </source>
</evidence>
<dbReference type="SUPFAM" id="SSF140931">
    <property type="entry name" value="Fic-like"/>
    <property type="match status" value="1"/>
</dbReference>
<dbReference type="EMBL" id="CP129674">
    <property type="protein sequence ID" value="XDS45439.1"/>
    <property type="molecule type" value="Genomic_DNA"/>
</dbReference>
<feature type="compositionally biased region" description="Basic and acidic residues" evidence="3">
    <location>
        <begin position="301"/>
        <end position="310"/>
    </location>
</feature>